<keyword evidence="5 7" id="KW-0472">Membrane</keyword>
<accession>A0A6A6VR90</accession>
<evidence type="ECO:0000313" key="9">
    <source>
        <dbReference type="Proteomes" id="UP000799437"/>
    </source>
</evidence>
<dbReference type="SUPFAM" id="SSF53474">
    <property type="entry name" value="alpha/beta-Hydrolases"/>
    <property type="match status" value="1"/>
</dbReference>
<feature type="compositionally biased region" description="Low complexity" evidence="6">
    <location>
        <begin position="709"/>
        <end position="732"/>
    </location>
</feature>
<dbReference type="PANTHER" id="PTHR17920">
    <property type="entry name" value="TRANSMEMBRANE AND COILED-COIL DOMAIN-CONTAINING PROTEIN 4 TMCO4"/>
    <property type="match status" value="1"/>
</dbReference>
<organism evidence="8 9">
    <name type="scientific">Pseudovirgaria hyperparasitica</name>
    <dbReference type="NCBI Taxonomy" id="470096"/>
    <lineage>
        <taxon>Eukaryota</taxon>
        <taxon>Fungi</taxon>
        <taxon>Dikarya</taxon>
        <taxon>Ascomycota</taxon>
        <taxon>Pezizomycotina</taxon>
        <taxon>Dothideomycetes</taxon>
        <taxon>Dothideomycetes incertae sedis</taxon>
        <taxon>Acrospermales</taxon>
        <taxon>Acrospermaceae</taxon>
        <taxon>Pseudovirgaria</taxon>
    </lineage>
</organism>
<evidence type="ECO:0000256" key="1">
    <source>
        <dbReference type="ARBA" id="ARBA00004141"/>
    </source>
</evidence>
<gene>
    <name evidence="8" type="ORF">EJ05DRAFT_490247</name>
</gene>
<dbReference type="Gene3D" id="3.40.50.1820">
    <property type="entry name" value="alpha/beta hydrolase"/>
    <property type="match status" value="1"/>
</dbReference>
<evidence type="ECO:0000256" key="2">
    <source>
        <dbReference type="ARBA" id="ARBA00009824"/>
    </source>
</evidence>
<dbReference type="InterPro" id="IPR007941">
    <property type="entry name" value="DUF726"/>
</dbReference>
<keyword evidence="3 7" id="KW-0812">Transmembrane</keyword>
<evidence type="ECO:0000313" key="8">
    <source>
        <dbReference type="EMBL" id="KAF2753188.1"/>
    </source>
</evidence>
<dbReference type="RefSeq" id="XP_033595639.1">
    <property type="nucleotide sequence ID" value="XM_033745861.1"/>
</dbReference>
<evidence type="ECO:0000256" key="5">
    <source>
        <dbReference type="ARBA" id="ARBA00023136"/>
    </source>
</evidence>
<keyword evidence="4 7" id="KW-1133">Transmembrane helix</keyword>
<evidence type="ECO:0000256" key="6">
    <source>
        <dbReference type="SAM" id="MobiDB-lite"/>
    </source>
</evidence>
<evidence type="ECO:0000256" key="4">
    <source>
        <dbReference type="ARBA" id="ARBA00022989"/>
    </source>
</evidence>
<name>A0A6A6VR90_9PEZI</name>
<comment type="similarity">
    <text evidence="2">Belongs to the TMCO4 family.</text>
</comment>
<evidence type="ECO:0000256" key="7">
    <source>
        <dbReference type="SAM" id="Phobius"/>
    </source>
</evidence>
<dbReference type="PANTHER" id="PTHR17920:SF22">
    <property type="entry name" value="DUF726 DOMAIN PROTEIN (AFU_ORTHOLOGUE AFUA_2G12860)"/>
    <property type="match status" value="1"/>
</dbReference>
<evidence type="ECO:0000256" key="3">
    <source>
        <dbReference type="ARBA" id="ARBA00022692"/>
    </source>
</evidence>
<proteinExistence type="inferred from homology"/>
<protein>
    <submittedName>
        <fullName evidence="8">DUF726-domain-containing protein</fullName>
    </submittedName>
</protein>
<reference evidence="8" key="1">
    <citation type="journal article" date="2020" name="Stud. Mycol.">
        <title>101 Dothideomycetes genomes: a test case for predicting lifestyles and emergence of pathogens.</title>
        <authorList>
            <person name="Haridas S."/>
            <person name="Albert R."/>
            <person name="Binder M."/>
            <person name="Bloem J."/>
            <person name="Labutti K."/>
            <person name="Salamov A."/>
            <person name="Andreopoulos B."/>
            <person name="Baker S."/>
            <person name="Barry K."/>
            <person name="Bills G."/>
            <person name="Bluhm B."/>
            <person name="Cannon C."/>
            <person name="Castanera R."/>
            <person name="Culley D."/>
            <person name="Daum C."/>
            <person name="Ezra D."/>
            <person name="Gonzalez J."/>
            <person name="Henrissat B."/>
            <person name="Kuo A."/>
            <person name="Liang C."/>
            <person name="Lipzen A."/>
            <person name="Lutzoni F."/>
            <person name="Magnuson J."/>
            <person name="Mondo S."/>
            <person name="Nolan M."/>
            <person name="Ohm R."/>
            <person name="Pangilinan J."/>
            <person name="Park H.-J."/>
            <person name="Ramirez L."/>
            <person name="Alfaro M."/>
            <person name="Sun H."/>
            <person name="Tritt A."/>
            <person name="Yoshinaga Y."/>
            <person name="Zwiers L.-H."/>
            <person name="Turgeon B."/>
            <person name="Goodwin S."/>
            <person name="Spatafora J."/>
            <person name="Crous P."/>
            <person name="Grigoriev I."/>
        </authorList>
    </citation>
    <scope>NUCLEOTIDE SEQUENCE</scope>
    <source>
        <strain evidence="8">CBS 121739</strain>
    </source>
</reference>
<dbReference type="OrthoDB" id="277931at2759"/>
<dbReference type="AlphaFoldDB" id="A0A6A6VR90"/>
<feature type="region of interest" description="Disordered" evidence="6">
    <location>
        <begin position="639"/>
        <end position="658"/>
    </location>
</feature>
<feature type="compositionally biased region" description="Low complexity" evidence="6">
    <location>
        <begin position="847"/>
        <end position="857"/>
    </location>
</feature>
<feature type="transmembrane region" description="Helical" evidence="7">
    <location>
        <begin position="275"/>
        <end position="298"/>
    </location>
</feature>
<dbReference type="InterPro" id="IPR029058">
    <property type="entry name" value="AB_hydrolase_fold"/>
</dbReference>
<feature type="transmembrane region" description="Helical" evidence="7">
    <location>
        <begin position="310"/>
        <end position="335"/>
    </location>
</feature>
<dbReference type="EMBL" id="ML996585">
    <property type="protein sequence ID" value="KAF2753188.1"/>
    <property type="molecule type" value="Genomic_DNA"/>
</dbReference>
<dbReference type="GO" id="GO:0016020">
    <property type="term" value="C:membrane"/>
    <property type="evidence" value="ECO:0007669"/>
    <property type="project" value="UniProtKB-SubCell"/>
</dbReference>
<dbReference type="Pfam" id="PF05277">
    <property type="entry name" value="DUF726"/>
    <property type="match status" value="1"/>
</dbReference>
<feature type="compositionally biased region" description="Low complexity" evidence="6">
    <location>
        <begin position="780"/>
        <end position="807"/>
    </location>
</feature>
<comment type="subcellular location">
    <subcellularLocation>
        <location evidence="1">Membrane</location>
        <topology evidence="1">Multi-pass membrane protein</topology>
    </subcellularLocation>
</comment>
<feature type="region of interest" description="Disordered" evidence="6">
    <location>
        <begin position="691"/>
        <end position="876"/>
    </location>
</feature>
<feature type="compositionally biased region" description="Acidic residues" evidence="6">
    <location>
        <begin position="814"/>
        <end position="826"/>
    </location>
</feature>
<dbReference type="Proteomes" id="UP000799437">
    <property type="component" value="Unassembled WGS sequence"/>
</dbReference>
<keyword evidence="9" id="KW-1185">Reference proteome</keyword>
<sequence length="876" mass="94733">MFSGWGNAGRGASSQKEDDMSLTTILNTKAQRVDLALLVCLAADNMRRNLLANFDVSAPLSRASSGADSLLDVDDRKTDERAKIEQNRRRREAELSTPEMQRFQKEALADFDGWRMKVLKRVGEVLSVRSEEVRIARRNASAEADAAATKRREARFYAWAQGEDAAADEPADSELEYTFRVRSIPTNITKLEEPQRVLVLHCMLLLVLSLEHYHAYSRILLQYLQKSFRLSDCVLSEREATVARGLLDSAASQMSAEEAKQKQSDDGVLSRKWKVGLATVGGAVLIGVTGGLAAPILAGAIGGVMGSLGLGALATLLGPLATNFFLIGGLFGAYGGKMTGGIVEKYAKDVEEFQFVPIHGHDQSPEPASHPNDSAIIQAKRTHHLRLTIAISGFLTSAADITQPWNCLDSHTTEPFALQYETDALLRLGTNLATLIQSFAVDTLTWEVLRATLLSSIAAGLMPIGLIRTANMLDSPWAVAKSRSEKAGAVLAQALMDRVQGERPVSLVGYSLGARVLWFALLRLAECGAFGLVESVVFMGAPVPADEGQWRKVRAVVCGRVVNAYSGDDWILGLVYRAGALQWGVAGLQKVRGVEGVENVDLGGAVDGHTSYKDLVGQVLLRIGWEDVNRDVVEREIEEQRMRKQEQKGKQGMAERKKVDVETMVKAQDSGHGIVMVDSTKPLLDIDVDENTTPEWQRPSGAGGQGLMSTSPQPHHSTSSSKPSDLLSSLLDTDIEPTPSLPQRPKAPLTRPLPTHPHPSVFQPKEQKALLSPELERPGSSSSHNNSNHPILTSTPTPRSPPAAGSPNPTPASDPEDYDTESDDGADLQVVAPEPEMDDEPERERVSFGAGASSGARSGPGSGSGFDLMWDNSRGR</sequence>
<dbReference type="GeneID" id="54486915"/>